<dbReference type="Pfam" id="PF13639">
    <property type="entry name" value="zf-RING_2"/>
    <property type="match status" value="1"/>
</dbReference>
<feature type="domain" description="RING-type" evidence="5">
    <location>
        <begin position="197"/>
        <end position="242"/>
    </location>
</feature>
<dbReference type="RefSeq" id="XP_035546958.1">
    <property type="nucleotide sequence ID" value="XM_035691065.1"/>
</dbReference>
<dbReference type="Proteomes" id="UP000235220">
    <property type="component" value="Chromosome 6"/>
</dbReference>
<dbReference type="SMART" id="SM00184">
    <property type="entry name" value="RING"/>
    <property type="match status" value="1"/>
</dbReference>
<sequence>MASQAVASESSGVTLQMTAREVNGWGNLEIRYVSSRREHVRTPNGVYIPINDNYSYHMIPSLFIRVPPQVVSSPEWHRAYLNSKLSSRLNFENAPVRATVAENISSFALQHQAASRFKGYLMTVELNFFHEIFHEEIIRPSTPITYLSEIGSFWEATVNDDDGDLAPNGGASRSAIVRLMEKGSFVASKSDQELGTCSICLEEFASSNGAKDQLLRMDCSHVYHRACILPWLQKSKTCPTCRRQVD</sequence>
<dbReference type="PANTHER" id="PTHR45931">
    <property type="entry name" value="SI:CH211-59O9.10"/>
    <property type="match status" value="1"/>
</dbReference>
<evidence type="ECO:0000259" key="5">
    <source>
        <dbReference type="PROSITE" id="PS50089"/>
    </source>
</evidence>
<dbReference type="InterPro" id="IPR051834">
    <property type="entry name" value="RING_finger_E3_ligase"/>
</dbReference>
<dbReference type="RefSeq" id="XP_018852735.1">
    <property type="nucleotide sequence ID" value="XM_018997190.1"/>
</dbReference>
<keyword evidence="6" id="KW-1185">Reference proteome</keyword>
<evidence type="ECO:0000313" key="7">
    <source>
        <dbReference type="RefSeq" id="XP_018852735.1"/>
    </source>
</evidence>
<protein>
    <submittedName>
        <fullName evidence="7 8">E3 ubiquitin-protein ligase RNF12-B-like</fullName>
    </submittedName>
</protein>
<dbReference type="Gramene" id="Jr06_00810_p1">
    <property type="protein sequence ID" value="cds.Jr06_00810_p1"/>
    <property type="gene ID" value="Jr06_00810"/>
</dbReference>
<dbReference type="Gene3D" id="3.30.40.10">
    <property type="entry name" value="Zinc/RING finger domain, C3HC4 (zinc finger)"/>
    <property type="match status" value="1"/>
</dbReference>
<keyword evidence="3" id="KW-0862">Zinc</keyword>
<dbReference type="KEGG" id="jre:118348748"/>
<accession>A0A2I4H9A9</accession>
<dbReference type="PROSITE" id="PS50089">
    <property type="entry name" value="ZF_RING_2"/>
    <property type="match status" value="1"/>
</dbReference>
<dbReference type="SUPFAM" id="SSF57850">
    <property type="entry name" value="RING/U-box"/>
    <property type="match status" value="1"/>
</dbReference>
<dbReference type="GO" id="GO:0005634">
    <property type="term" value="C:nucleus"/>
    <property type="evidence" value="ECO:0000318"/>
    <property type="project" value="GO_Central"/>
</dbReference>
<dbReference type="GeneID" id="109014694"/>
<name>A0A2I4H9A9_JUGRE</name>
<gene>
    <name evidence="7" type="primary">LOC109014694</name>
    <name evidence="8" type="synonym">LOC118348748</name>
</gene>
<dbReference type="GO" id="GO:0008270">
    <property type="term" value="F:zinc ion binding"/>
    <property type="evidence" value="ECO:0007669"/>
    <property type="project" value="UniProtKB-KW"/>
</dbReference>
<reference evidence="7 8" key="1">
    <citation type="submission" date="2025-04" db="UniProtKB">
        <authorList>
            <consortium name="RefSeq"/>
        </authorList>
    </citation>
    <scope>IDENTIFICATION</scope>
    <source>
        <tissue evidence="7 8">Leaves</tissue>
    </source>
</reference>
<dbReference type="InterPro" id="IPR001841">
    <property type="entry name" value="Znf_RING"/>
</dbReference>
<proteinExistence type="predicted"/>
<dbReference type="Gramene" id="Jr06_00790_p1">
    <property type="protein sequence ID" value="cds.Jr06_00790_p1"/>
    <property type="gene ID" value="Jr06_00790"/>
</dbReference>
<dbReference type="GO" id="GO:0061630">
    <property type="term" value="F:ubiquitin protein ligase activity"/>
    <property type="evidence" value="ECO:0000318"/>
    <property type="project" value="GO_Central"/>
</dbReference>
<dbReference type="AlphaFoldDB" id="A0A2I4H9A9"/>
<keyword evidence="1" id="KW-0479">Metal-binding</keyword>
<keyword evidence="2 4" id="KW-0863">Zinc-finger</keyword>
<dbReference type="KEGG" id="jre:109014694"/>
<evidence type="ECO:0000256" key="3">
    <source>
        <dbReference type="ARBA" id="ARBA00022833"/>
    </source>
</evidence>
<dbReference type="GO" id="GO:0006511">
    <property type="term" value="P:ubiquitin-dependent protein catabolic process"/>
    <property type="evidence" value="ECO:0000318"/>
    <property type="project" value="GO_Central"/>
</dbReference>
<organism evidence="6 7">
    <name type="scientific">Juglans regia</name>
    <name type="common">English walnut</name>
    <dbReference type="NCBI Taxonomy" id="51240"/>
    <lineage>
        <taxon>Eukaryota</taxon>
        <taxon>Viridiplantae</taxon>
        <taxon>Streptophyta</taxon>
        <taxon>Embryophyta</taxon>
        <taxon>Tracheophyta</taxon>
        <taxon>Spermatophyta</taxon>
        <taxon>Magnoliopsida</taxon>
        <taxon>eudicotyledons</taxon>
        <taxon>Gunneridae</taxon>
        <taxon>Pentapetalae</taxon>
        <taxon>rosids</taxon>
        <taxon>fabids</taxon>
        <taxon>Fagales</taxon>
        <taxon>Juglandaceae</taxon>
        <taxon>Juglans</taxon>
    </lineage>
</organism>
<evidence type="ECO:0000256" key="1">
    <source>
        <dbReference type="ARBA" id="ARBA00022723"/>
    </source>
</evidence>
<evidence type="ECO:0000256" key="4">
    <source>
        <dbReference type="PROSITE-ProRule" id="PRU00175"/>
    </source>
</evidence>
<evidence type="ECO:0000313" key="6">
    <source>
        <dbReference type="Proteomes" id="UP000235220"/>
    </source>
</evidence>
<dbReference type="OrthoDB" id="4348522at2759"/>
<dbReference type="CDD" id="cd16454">
    <property type="entry name" value="RING-H2_PA-TM-RING"/>
    <property type="match status" value="1"/>
</dbReference>
<dbReference type="InterPro" id="IPR013083">
    <property type="entry name" value="Znf_RING/FYVE/PHD"/>
</dbReference>
<evidence type="ECO:0000313" key="8">
    <source>
        <dbReference type="RefSeq" id="XP_035546958.1"/>
    </source>
</evidence>
<evidence type="ECO:0000256" key="2">
    <source>
        <dbReference type="ARBA" id="ARBA00022771"/>
    </source>
</evidence>
<dbReference type="PANTHER" id="PTHR45931:SF16">
    <property type="entry name" value="RING_U-BOX SUPERFAMILY PROTEIN"/>
    <property type="match status" value="1"/>
</dbReference>